<dbReference type="Pfam" id="PF02645">
    <property type="entry name" value="DegV"/>
    <property type="match status" value="1"/>
</dbReference>
<dbReference type="NCBIfam" id="TIGR00762">
    <property type="entry name" value="DegV"/>
    <property type="match status" value="1"/>
</dbReference>
<keyword evidence="3" id="KW-1185">Reference proteome</keyword>
<dbReference type="InterPro" id="IPR003797">
    <property type="entry name" value="DegV"/>
</dbReference>
<dbReference type="Gene3D" id="2.20.28.50">
    <property type="entry name" value="degv family protein"/>
    <property type="match status" value="1"/>
</dbReference>
<reference evidence="2 3" key="1">
    <citation type="submission" date="2021-01" db="EMBL/GenBank/DDBJ databases">
        <title>Isolation and description of Catonella massiliensis sp. nov., a novel Catonella species, isolated from a stable periodontitis subject.</title>
        <authorList>
            <person name="Antezack A."/>
            <person name="Boxberger M."/>
            <person name="La Scola B."/>
            <person name="Monnet-Corti V."/>
        </authorList>
    </citation>
    <scope>NUCLEOTIDE SEQUENCE [LARGE SCALE GENOMIC DNA]</scope>
    <source>
        <strain evidence="2 3">Marseille-Q4567</strain>
    </source>
</reference>
<dbReference type="RefSeq" id="WP_208428090.1">
    <property type="nucleotide sequence ID" value="NZ_JAEPRJ010000001.1"/>
</dbReference>
<dbReference type="InterPro" id="IPR043168">
    <property type="entry name" value="DegV_C"/>
</dbReference>
<dbReference type="Gene3D" id="3.40.50.10440">
    <property type="entry name" value="Dihydroxyacetone kinase, domain 1"/>
    <property type="match status" value="1"/>
</dbReference>
<evidence type="ECO:0000256" key="1">
    <source>
        <dbReference type="ARBA" id="ARBA00023121"/>
    </source>
</evidence>
<keyword evidence="1" id="KW-0446">Lipid-binding</keyword>
<dbReference type="PANTHER" id="PTHR33434">
    <property type="entry name" value="DEGV DOMAIN-CONTAINING PROTEIN DR_1986-RELATED"/>
    <property type="match status" value="1"/>
</dbReference>
<accession>A0ABS1IX94</accession>
<name>A0ABS1IX94_9FIRM</name>
<dbReference type="Gene3D" id="3.30.1180.10">
    <property type="match status" value="1"/>
</dbReference>
<dbReference type="EMBL" id="JAEPRJ010000001">
    <property type="protein sequence ID" value="MBK5896525.1"/>
    <property type="molecule type" value="Genomic_DNA"/>
</dbReference>
<organism evidence="2 3">
    <name type="scientific">Catonella massiliensis</name>
    <dbReference type="NCBI Taxonomy" id="2799636"/>
    <lineage>
        <taxon>Bacteria</taxon>
        <taxon>Bacillati</taxon>
        <taxon>Bacillota</taxon>
        <taxon>Clostridia</taxon>
        <taxon>Lachnospirales</taxon>
        <taxon>Lachnospiraceae</taxon>
        <taxon>Catonella</taxon>
    </lineage>
</organism>
<dbReference type="SUPFAM" id="SSF82549">
    <property type="entry name" value="DAK1/DegV-like"/>
    <property type="match status" value="1"/>
</dbReference>
<dbReference type="PROSITE" id="PS51482">
    <property type="entry name" value="DEGV"/>
    <property type="match status" value="1"/>
</dbReference>
<sequence>MSYVILCDSGTDLTPELKAREEVIKVPLTLTLGDENFIDDDNLDAMDFLQKMKNYPDTPKSACPSPEEYLKHFNKADEVYIITLSSKLSASYNSAKIATDMYREENGKSKVYLIDSKGASASQTLLANKLIELKEAGRGFDEIVKEIEVFNAAKDTLFVLESLENLRKNGRLTGIKAFIAEALNIKPVMMADKEGNIIKADQARGINKACSVIAELTVKQADKSGSRALVISHCSCLERAEKIRDMITEKHKFDRIDIVETGGIATLYASEGGIVIGC</sequence>
<dbReference type="Proteomes" id="UP000604730">
    <property type="component" value="Unassembled WGS sequence"/>
</dbReference>
<evidence type="ECO:0000313" key="2">
    <source>
        <dbReference type="EMBL" id="MBK5896525.1"/>
    </source>
</evidence>
<dbReference type="PANTHER" id="PTHR33434:SF2">
    <property type="entry name" value="FATTY ACID-BINDING PROTEIN TM_1468"/>
    <property type="match status" value="1"/>
</dbReference>
<proteinExistence type="predicted"/>
<gene>
    <name evidence="2" type="ORF">JJN12_01815</name>
</gene>
<dbReference type="InterPro" id="IPR050270">
    <property type="entry name" value="DegV_domain_contain"/>
</dbReference>
<comment type="caution">
    <text evidence="2">The sequence shown here is derived from an EMBL/GenBank/DDBJ whole genome shotgun (WGS) entry which is preliminary data.</text>
</comment>
<protein>
    <submittedName>
        <fullName evidence="2">DegV family protein</fullName>
    </submittedName>
</protein>
<evidence type="ECO:0000313" key="3">
    <source>
        <dbReference type="Proteomes" id="UP000604730"/>
    </source>
</evidence>